<dbReference type="InterPro" id="IPR016143">
    <property type="entry name" value="Citrate_synth-like_sm_a-sub"/>
</dbReference>
<dbReference type="UniPathway" id="UPA00223"/>
<dbReference type="PANTHER" id="PTHR11739:SF4">
    <property type="entry name" value="CITRATE SYNTHASE, PEROXISOMAL"/>
    <property type="match status" value="1"/>
</dbReference>
<dbReference type="Gene3D" id="1.10.1660.10">
    <property type="match status" value="1"/>
</dbReference>
<proteinExistence type="inferred from homology"/>
<feature type="compositionally biased region" description="Pro residues" evidence="5">
    <location>
        <begin position="402"/>
        <end position="415"/>
    </location>
</feature>
<protein>
    <recommendedName>
        <fullName evidence="3">citrate synthase (unknown stereospecificity)</fullName>
        <ecNumber evidence="3">2.3.3.16</ecNumber>
    </recommendedName>
</protein>
<dbReference type="Pfam" id="PF00285">
    <property type="entry name" value="Citrate_synt"/>
    <property type="match status" value="1"/>
</dbReference>
<dbReference type="EMBL" id="SRID01000022">
    <property type="protein sequence ID" value="TGB16904.1"/>
    <property type="molecule type" value="Genomic_DNA"/>
</dbReference>
<dbReference type="InterPro" id="IPR036969">
    <property type="entry name" value="Citrate_synthase_sf"/>
</dbReference>
<comment type="pathway">
    <text evidence="1">Carbohydrate metabolism; tricarboxylic acid cycle.</text>
</comment>
<feature type="domain" description="Helix-turn-helix" evidence="6">
    <location>
        <begin position="11"/>
        <end position="61"/>
    </location>
</feature>
<dbReference type="SUPFAM" id="SSF48256">
    <property type="entry name" value="Citrate synthase"/>
    <property type="match status" value="1"/>
</dbReference>
<dbReference type="GO" id="GO:0005975">
    <property type="term" value="P:carbohydrate metabolic process"/>
    <property type="evidence" value="ECO:0007669"/>
    <property type="project" value="TreeGrafter"/>
</dbReference>
<accession>A0A4Z0HBY4</accession>
<dbReference type="Gene3D" id="1.10.230.10">
    <property type="entry name" value="Cytochrome P450-Terp, domain 2"/>
    <property type="match status" value="1"/>
</dbReference>
<evidence type="ECO:0000313" key="8">
    <source>
        <dbReference type="Proteomes" id="UP000297948"/>
    </source>
</evidence>
<dbReference type="AlphaFoldDB" id="A0A4Z0HBY4"/>
<dbReference type="InterPro" id="IPR041657">
    <property type="entry name" value="HTH_17"/>
</dbReference>
<feature type="region of interest" description="Disordered" evidence="5">
    <location>
        <begin position="390"/>
        <end position="415"/>
    </location>
</feature>
<dbReference type="PRINTS" id="PR00143">
    <property type="entry name" value="CITRTSNTHASE"/>
</dbReference>
<organism evidence="7 8">
    <name type="scientific">Streptomyces palmae</name>
    <dbReference type="NCBI Taxonomy" id="1701085"/>
    <lineage>
        <taxon>Bacteria</taxon>
        <taxon>Bacillati</taxon>
        <taxon>Actinomycetota</taxon>
        <taxon>Actinomycetes</taxon>
        <taxon>Kitasatosporales</taxon>
        <taxon>Streptomycetaceae</taxon>
        <taxon>Streptomyces</taxon>
    </lineage>
</organism>
<evidence type="ECO:0000259" key="6">
    <source>
        <dbReference type="Pfam" id="PF12728"/>
    </source>
</evidence>
<dbReference type="InterPro" id="IPR016142">
    <property type="entry name" value="Citrate_synth-like_lrg_a-sub"/>
</dbReference>
<comment type="similarity">
    <text evidence="2">Belongs to the citrate synthase family.</text>
</comment>
<comment type="caution">
    <text evidence="7">The sequence shown here is derived from an EMBL/GenBank/DDBJ whole genome shotgun (WGS) entry which is preliminary data.</text>
</comment>
<dbReference type="Pfam" id="PF12728">
    <property type="entry name" value="HTH_17"/>
    <property type="match status" value="1"/>
</dbReference>
<reference evidence="7 8" key="1">
    <citation type="submission" date="2019-03" db="EMBL/GenBank/DDBJ databases">
        <authorList>
            <person name="Gonzalez-Pimentel J.L."/>
        </authorList>
    </citation>
    <scope>NUCLEOTIDE SEQUENCE [LARGE SCALE GENOMIC DNA]</scope>
    <source>
        <strain evidence="7 8">JCM 31289</strain>
    </source>
</reference>
<evidence type="ECO:0000313" key="7">
    <source>
        <dbReference type="EMBL" id="TGB16904.1"/>
    </source>
</evidence>
<name>A0A4Z0HBY4_9ACTN</name>
<dbReference type="SUPFAM" id="SSF46955">
    <property type="entry name" value="Putative DNA-binding domain"/>
    <property type="match status" value="1"/>
</dbReference>
<dbReference type="RefSeq" id="WP_135337598.1">
    <property type="nucleotide sequence ID" value="NZ_JBHLTX010000025.1"/>
</dbReference>
<evidence type="ECO:0000256" key="5">
    <source>
        <dbReference type="SAM" id="MobiDB-lite"/>
    </source>
</evidence>
<dbReference type="GO" id="GO:0036440">
    <property type="term" value="F:citrate synthase activity"/>
    <property type="evidence" value="ECO:0007669"/>
    <property type="project" value="UniProtKB-EC"/>
</dbReference>
<dbReference type="Gene3D" id="1.10.580.10">
    <property type="entry name" value="Citrate Synthase, domain 1"/>
    <property type="match status" value="1"/>
</dbReference>
<evidence type="ECO:0000256" key="3">
    <source>
        <dbReference type="ARBA" id="ARBA00012972"/>
    </source>
</evidence>
<dbReference type="Proteomes" id="UP000297948">
    <property type="component" value="Unassembled WGS sequence"/>
</dbReference>
<dbReference type="EC" id="2.3.3.16" evidence="3"/>
<dbReference type="InterPro" id="IPR009061">
    <property type="entry name" value="DNA-bd_dom_put_sf"/>
</dbReference>
<evidence type="ECO:0000256" key="4">
    <source>
        <dbReference type="ARBA" id="ARBA00022679"/>
    </source>
</evidence>
<dbReference type="OrthoDB" id="9800864at2"/>
<gene>
    <name evidence="7" type="ORF">E4099_04430</name>
</gene>
<evidence type="ECO:0000256" key="2">
    <source>
        <dbReference type="ARBA" id="ARBA00010566"/>
    </source>
</evidence>
<dbReference type="GO" id="GO:0005829">
    <property type="term" value="C:cytosol"/>
    <property type="evidence" value="ECO:0007669"/>
    <property type="project" value="TreeGrafter"/>
</dbReference>
<dbReference type="InterPro" id="IPR002020">
    <property type="entry name" value="Citrate_synthase"/>
</dbReference>
<evidence type="ECO:0000256" key="1">
    <source>
        <dbReference type="ARBA" id="ARBA00005163"/>
    </source>
</evidence>
<keyword evidence="8" id="KW-1185">Reference proteome</keyword>
<dbReference type="PANTHER" id="PTHR11739">
    <property type="entry name" value="CITRATE SYNTHASE"/>
    <property type="match status" value="1"/>
</dbReference>
<keyword evidence="4" id="KW-0808">Transferase</keyword>
<dbReference type="GO" id="GO:0006099">
    <property type="term" value="P:tricarboxylic acid cycle"/>
    <property type="evidence" value="ECO:0007669"/>
    <property type="project" value="UniProtKB-UniPathway"/>
</dbReference>
<sequence length="415" mass="44238">MGDQESEERRLTTREAARRLGVKPETVYAYVSRGQLSSRRSPGGRGSTFDAAEVEALARRGRRETRTASGNSPIGTSITLIEEDRHYYRGVDSTALAAHHGYEEVAQWLWTGEMRPGTRFTAHPETLTAAGRAVRALPAPSAMLDRLRVAAIAAAAADPLRFDLAQEAVVGTARDLIATLTDVLPVLGEPEPEDAPVARRLWTRLTARAPGEEWLRVLDAALVLLIDHDLAVSTVAARVAASAQAHPYAVVSAGLGALDGPLHGAASGFAHRMLLDAVERGGGAVVAGHLRAGRRVPGLGHVIYPGEDPRAGMLFRLLEEVPEAAEALHAAREVVATMARHVPLHANVDLALAVLSVAAGMPSEAGETVFAVARTAGWIAHALEEYGEQPMRMRPTGQYRGPRPPQSLPVPVQPT</sequence>